<proteinExistence type="inferred from homology"/>
<organism evidence="8 9">
    <name type="scientific">Trifolium pratense</name>
    <name type="common">Red clover</name>
    <dbReference type="NCBI Taxonomy" id="57577"/>
    <lineage>
        <taxon>Eukaryota</taxon>
        <taxon>Viridiplantae</taxon>
        <taxon>Streptophyta</taxon>
        <taxon>Embryophyta</taxon>
        <taxon>Tracheophyta</taxon>
        <taxon>Spermatophyta</taxon>
        <taxon>Magnoliopsida</taxon>
        <taxon>eudicotyledons</taxon>
        <taxon>Gunneridae</taxon>
        <taxon>Pentapetalae</taxon>
        <taxon>rosids</taxon>
        <taxon>fabids</taxon>
        <taxon>Fabales</taxon>
        <taxon>Fabaceae</taxon>
        <taxon>Papilionoideae</taxon>
        <taxon>50 kb inversion clade</taxon>
        <taxon>NPAAA clade</taxon>
        <taxon>Hologalegina</taxon>
        <taxon>IRL clade</taxon>
        <taxon>Trifolieae</taxon>
        <taxon>Trifolium</taxon>
    </lineage>
</organism>
<keyword evidence="5 6" id="KW-0472">Membrane</keyword>
<evidence type="ECO:0000313" key="8">
    <source>
        <dbReference type="EMBL" id="PNY05032.1"/>
    </source>
</evidence>
<feature type="repeat" description="Solcar" evidence="6">
    <location>
        <begin position="141"/>
        <end position="227"/>
    </location>
</feature>
<evidence type="ECO:0000256" key="4">
    <source>
        <dbReference type="ARBA" id="ARBA00022737"/>
    </source>
</evidence>
<dbReference type="AlphaFoldDB" id="A0A2K3NPS6"/>
<evidence type="ECO:0000256" key="5">
    <source>
        <dbReference type="ARBA" id="ARBA00023136"/>
    </source>
</evidence>
<dbReference type="STRING" id="57577.A0A2K3NPS6"/>
<dbReference type="Gene3D" id="1.50.40.10">
    <property type="entry name" value="Mitochondrial carrier domain"/>
    <property type="match status" value="1"/>
</dbReference>
<dbReference type="GO" id="GO:0016020">
    <property type="term" value="C:membrane"/>
    <property type="evidence" value="ECO:0007669"/>
    <property type="project" value="UniProtKB-SubCell"/>
</dbReference>
<keyword evidence="3 6" id="KW-0812">Transmembrane</keyword>
<dbReference type="PRINTS" id="PR00926">
    <property type="entry name" value="MITOCARRIER"/>
</dbReference>
<evidence type="ECO:0000256" key="2">
    <source>
        <dbReference type="ARBA" id="ARBA00022448"/>
    </source>
</evidence>
<dbReference type="InterPro" id="IPR018108">
    <property type="entry name" value="MCP_transmembrane"/>
</dbReference>
<dbReference type="EMBL" id="ASHM01000599">
    <property type="protein sequence ID" value="PNY05032.1"/>
    <property type="molecule type" value="Genomic_DNA"/>
</dbReference>
<comment type="subcellular location">
    <subcellularLocation>
        <location evidence="1">Membrane</location>
        <topology evidence="1">Multi-pass membrane protein</topology>
    </subcellularLocation>
</comment>
<dbReference type="SUPFAM" id="SSF103506">
    <property type="entry name" value="Mitochondrial carrier"/>
    <property type="match status" value="2"/>
</dbReference>
<dbReference type="PANTHER" id="PTHR24089">
    <property type="entry name" value="SOLUTE CARRIER FAMILY 25"/>
    <property type="match status" value="1"/>
</dbReference>
<comment type="caution">
    <text evidence="8">The sequence shown here is derived from an EMBL/GenBank/DDBJ whole genome shotgun (WGS) entry which is preliminary data.</text>
</comment>
<evidence type="ECO:0000256" key="1">
    <source>
        <dbReference type="ARBA" id="ARBA00004141"/>
    </source>
</evidence>
<evidence type="ECO:0000256" key="6">
    <source>
        <dbReference type="PROSITE-ProRule" id="PRU00282"/>
    </source>
</evidence>
<evidence type="ECO:0000256" key="7">
    <source>
        <dbReference type="RuleBase" id="RU000488"/>
    </source>
</evidence>
<accession>A0A2K3NPS6</accession>
<dbReference type="InterPro" id="IPR002067">
    <property type="entry name" value="MCP"/>
</dbReference>
<dbReference type="PROSITE" id="PS50920">
    <property type="entry name" value="SOLCAR"/>
    <property type="match status" value="3"/>
</dbReference>
<evidence type="ECO:0000313" key="9">
    <source>
        <dbReference type="Proteomes" id="UP000236291"/>
    </source>
</evidence>
<feature type="repeat" description="Solcar" evidence="6">
    <location>
        <begin position="32"/>
        <end position="125"/>
    </location>
</feature>
<sequence length="385" mass="42561">MQTEARVGVAVDGGVRKLVQQQPPPQQIGTISQLLAGGVAGALSKTYKFAQIEPIPVSDTDTDTYIQGMHSNVATLRKASIWNEASRIIHEEGFRAFWKGNLVTIAHRLPYSSVNFYSYEHYKKLLRTVPQLQRHKDNVSADLCIHFVGGGLAGITAATSTYPLDLVRTRLAAQTNFTYYRGIGHALQTIIKEEGLLGLYKGLGTTLLTVGPNIAISFSVYESLRSFWMSNRSNDSTVVVSLACGSLSGIASSTADSVMGCHYLDEPISFSRLPNVRGVLFEVCFSLRLPSSDVWTDIRILQHLFTSTFPLDLVRRRKQLEGAGGRARVYNTGLFGTFKHIFRTEGMRGLYRGILPEYYKVVPGVGICFMTYETLKMVLGEITTV</sequence>
<keyword evidence="2 7" id="KW-0813">Transport</keyword>
<name>A0A2K3NPS6_TRIPR</name>
<reference evidence="8 9" key="1">
    <citation type="journal article" date="2014" name="Am. J. Bot.">
        <title>Genome assembly and annotation for red clover (Trifolium pratense; Fabaceae).</title>
        <authorList>
            <person name="Istvanek J."/>
            <person name="Jaros M."/>
            <person name="Krenek A."/>
            <person name="Repkova J."/>
        </authorList>
    </citation>
    <scope>NUCLEOTIDE SEQUENCE [LARGE SCALE GENOMIC DNA]</scope>
    <source>
        <strain evidence="9">cv. Tatra</strain>
        <tissue evidence="8">Young leaves</tissue>
    </source>
</reference>
<evidence type="ECO:0000256" key="3">
    <source>
        <dbReference type="ARBA" id="ARBA00022692"/>
    </source>
</evidence>
<dbReference type="InterPro" id="IPR023395">
    <property type="entry name" value="MCP_dom_sf"/>
</dbReference>
<keyword evidence="4" id="KW-0677">Repeat</keyword>
<dbReference type="Pfam" id="PF00153">
    <property type="entry name" value="Mito_carr"/>
    <property type="match status" value="3"/>
</dbReference>
<gene>
    <name evidence="8" type="ORF">L195_g001470</name>
</gene>
<protein>
    <submittedName>
        <fullName evidence="8">Mitochondrial substrate carrier family protein b-like</fullName>
    </submittedName>
</protein>
<dbReference type="Proteomes" id="UP000236291">
    <property type="component" value="Unassembled WGS sequence"/>
</dbReference>
<reference evidence="8 9" key="2">
    <citation type="journal article" date="2017" name="Front. Plant Sci.">
        <title>Gene Classification and Mining of Molecular Markers Useful in Red Clover (Trifolium pratense) Breeding.</title>
        <authorList>
            <person name="Istvanek J."/>
            <person name="Dluhosova J."/>
            <person name="Dluhos P."/>
            <person name="Patkova L."/>
            <person name="Nedelnik J."/>
            <person name="Repkova J."/>
        </authorList>
    </citation>
    <scope>NUCLEOTIDE SEQUENCE [LARGE SCALE GENOMIC DNA]</scope>
    <source>
        <strain evidence="9">cv. Tatra</strain>
        <tissue evidence="8">Young leaves</tissue>
    </source>
</reference>
<feature type="repeat" description="Solcar" evidence="6">
    <location>
        <begin position="294"/>
        <end position="378"/>
    </location>
</feature>
<comment type="similarity">
    <text evidence="7">Belongs to the mitochondrial carrier (TC 2.A.29) family.</text>
</comment>
<dbReference type="GO" id="GO:0055085">
    <property type="term" value="P:transmembrane transport"/>
    <property type="evidence" value="ECO:0007669"/>
    <property type="project" value="InterPro"/>
</dbReference>